<gene>
    <name evidence="2" type="ORF">ATL51_5226</name>
</gene>
<name>A0AA44UTW1_PSEA5</name>
<dbReference type="EMBL" id="PHUJ01000003">
    <property type="protein sequence ID" value="PKB33462.1"/>
    <property type="molecule type" value="Genomic_DNA"/>
</dbReference>
<evidence type="ECO:0000259" key="1">
    <source>
        <dbReference type="Pfam" id="PF01345"/>
    </source>
</evidence>
<evidence type="ECO:0000313" key="3">
    <source>
        <dbReference type="Proteomes" id="UP000232453"/>
    </source>
</evidence>
<comment type="caution">
    <text evidence="2">The sequence shown here is derived from an EMBL/GenBank/DDBJ whole genome shotgun (WGS) entry which is preliminary data.</text>
</comment>
<feature type="domain" description="DUF11" evidence="1">
    <location>
        <begin position="363"/>
        <end position="476"/>
    </location>
</feature>
<dbReference type="Gene3D" id="2.60.40.10">
    <property type="entry name" value="Immunoglobulins"/>
    <property type="match status" value="2"/>
</dbReference>
<accession>A0AA44UTW1</accession>
<reference evidence="2 3" key="1">
    <citation type="submission" date="2017-11" db="EMBL/GenBank/DDBJ databases">
        <title>Sequencing the genomes of 1000 actinobacteria strains.</title>
        <authorList>
            <person name="Klenk H.-P."/>
        </authorList>
    </citation>
    <scope>NUCLEOTIDE SEQUENCE [LARGE SCALE GENOMIC DNA]</scope>
    <source>
        <strain evidence="2 3">DSM 44104</strain>
    </source>
</reference>
<evidence type="ECO:0000313" key="2">
    <source>
        <dbReference type="EMBL" id="PKB33462.1"/>
    </source>
</evidence>
<dbReference type="InterPro" id="IPR013783">
    <property type="entry name" value="Ig-like_fold"/>
</dbReference>
<dbReference type="InterPro" id="IPR001434">
    <property type="entry name" value="OmcB-like_DUF11"/>
</dbReference>
<protein>
    <submittedName>
        <fullName evidence="2">Uncharacterized protein DUF11</fullName>
    </submittedName>
</protein>
<dbReference type="GO" id="GO:0005975">
    <property type="term" value="P:carbohydrate metabolic process"/>
    <property type="evidence" value="ECO:0007669"/>
    <property type="project" value="UniProtKB-ARBA"/>
</dbReference>
<dbReference type="Pfam" id="PF01345">
    <property type="entry name" value="DUF11"/>
    <property type="match status" value="1"/>
</dbReference>
<dbReference type="AlphaFoldDB" id="A0AA44UTW1"/>
<organism evidence="2 3">
    <name type="scientific">Pseudonocardia alni</name>
    <name type="common">Amycolata alni</name>
    <dbReference type="NCBI Taxonomy" id="33907"/>
    <lineage>
        <taxon>Bacteria</taxon>
        <taxon>Bacillati</taxon>
        <taxon>Actinomycetota</taxon>
        <taxon>Actinomycetes</taxon>
        <taxon>Pseudonocardiales</taxon>
        <taxon>Pseudonocardiaceae</taxon>
        <taxon>Pseudonocardia</taxon>
    </lineage>
</organism>
<dbReference type="Proteomes" id="UP000232453">
    <property type="component" value="Unassembled WGS sequence"/>
</dbReference>
<dbReference type="SUPFAM" id="SSF49373">
    <property type="entry name" value="Invasin/intimin cell-adhesion fragments"/>
    <property type="match status" value="1"/>
</dbReference>
<dbReference type="InterPro" id="IPR008964">
    <property type="entry name" value="Invasin/intimin_cell_adhesion"/>
</dbReference>
<proteinExistence type="predicted"/>
<sequence length="481" mass="47754">MARRIGEHGARVGGRRLLAAALVAAVGFVPLVAGTAAAADGVRVSDDQIPACGATVSPTGYCTAVRNAGTAAVVDDARARTGHGYLRLDTPGGGDKVTVYAQAFDGRKLSEITDLEYQTLVEQVGGPQQAPALNIPVNPMKDGSTFTTLVFEPVYTGTAPVQTGAWQTWPASSTPAGSGGWWASGSITGTGTPNRYGFDTYTADFAAVKAALPDAVVIGGIGINQGSGNPGLRSGVDNLRINGTTVDFDNPVVPTALAATGGNGQSAQVRTVFAQPLSATLTGAGNAPVAGQNVTFTVTGGSAAFPGGATATATTGADGVATGPALSAGDTAGPVTVTATAGTMSTTFALTVTPAPVIPREADLSIRLGVPGTMKAGTTAPVTVTIRNAGPATATRVAGAVTLPTGLRATAAQGGIVSGGRSVAYLVPSIAAGTERTFTITVTVDRTAAGVRTLDAGVAPSQVRDPKLANNATRVTTTVVR</sequence>